<dbReference type="Gene3D" id="2.60.40.420">
    <property type="entry name" value="Cupredoxins - blue copper proteins"/>
    <property type="match status" value="1"/>
</dbReference>
<dbReference type="GO" id="GO:0016020">
    <property type="term" value="C:membrane"/>
    <property type="evidence" value="ECO:0007669"/>
    <property type="project" value="UniProtKB-SubCell"/>
</dbReference>
<keyword evidence="4" id="KW-0249">Electron transport</keyword>
<dbReference type="SUPFAM" id="SSF49503">
    <property type="entry name" value="Cupredoxins"/>
    <property type="match status" value="1"/>
</dbReference>
<dbReference type="Proteomes" id="UP000326207">
    <property type="component" value="Unassembled WGS sequence"/>
</dbReference>
<dbReference type="PROSITE" id="PS00196">
    <property type="entry name" value="COPPER_BLUE"/>
    <property type="match status" value="1"/>
</dbReference>
<keyword evidence="6" id="KW-0472">Membrane</keyword>
<dbReference type="RefSeq" id="WP_152134005.1">
    <property type="nucleotide sequence ID" value="NZ_QKKZ01000002.1"/>
</dbReference>
<dbReference type="GO" id="GO:0009055">
    <property type="term" value="F:electron transfer activity"/>
    <property type="evidence" value="ECO:0007669"/>
    <property type="project" value="InterPro"/>
</dbReference>
<evidence type="ECO:0000256" key="1">
    <source>
        <dbReference type="ARBA" id="ARBA00004370"/>
    </source>
</evidence>
<dbReference type="GO" id="GO:0005507">
    <property type="term" value="F:copper ion binding"/>
    <property type="evidence" value="ECO:0007669"/>
    <property type="project" value="InterPro"/>
</dbReference>
<evidence type="ECO:0000313" key="9">
    <source>
        <dbReference type="EMBL" id="KAB7519282.1"/>
    </source>
</evidence>
<dbReference type="PROSITE" id="PS51257">
    <property type="entry name" value="PROKAR_LIPOPROTEIN"/>
    <property type="match status" value="1"/>
</dbReference>
<accession>A0A5N5UAZ0</accession>
<dbReference type="InterPro" id="IPR008972">
    <property type="entry name" value="Cupredoxin"/>
</dbReference>
<gene>
    <name evidence="8" type="ORF">DM867_06910</name>
    <name evidence="9" type="ORF">DP108_04005</name>
</gene>
<proteinExistence type="predicted"/>
<dbReference type="AlphaFoldDB" id="A0A5N5UAZ0"/>
<dbReference type="InterPro" id="IPR028871">
    <property type="entry name" value="BlueCu_1_BS"/>
</dbReference>
<reference evidence="10 11" key="1">
    <citation type="submission" date="2019-10" db="EMBL/GenBank/DDBJ databases">
        <title>Unraveling microbial dark matter from salterns through culturing: the case of the genus Halosegnis.</title>
        <authorList>
            <person name="Duran-Viseras A."/>
            <person name="Andrei A.-S."/>
            <person name="Vera-Gargallo B."/>
            <person name="Ghai R."/>
            <person name="Sanchez-Porro C."/>
            <person name="Ventosa A."/>
        </authorList>
    </citation>
    <scope>NUCLEOTIDE SEQUENCE [LARGE SCALE GENOMIC DNA]</scope>
    <source>
        <strain evidence="8 11">F18-79</strain>
        <strain evidence="9 10">F19-13</strain>
    </source>
</reference>
<comment type="caution">
    <text evidence="8">The sequence shown here is derived from an EMBL/GenBank/DDBJ whole genome shotgun (WGS) entry which is preliminary data.</text>
</comment>
<keyword evidence="3" id="KW-0479">Metal-binding</keyword>
<dbReference type="EMBL" id="QMDY01000002">
    <property type="protein sequence ID" value="KAB7519282.1"/>
    <property type="molecule type" value="Genomic_DNA"/>
</dbReference>
<keyword evidence="2" id="KW-0813">Transport</keyword>
<evidence type="ECO:0000313" key="11">
    <source>
        <dbReference type="Proteomes" id="UP000326865"/>
    </source>
</evidence>
<evidence type="ECO:0000256" key="5">
    <source>
        <dbReference type="ARBA" id="ARBA00023008"/>
    </source>
</evidence>
<keyword evidence="5" id="KW-0186">Copper</keyword>
<protein>
    <submittedName>
        <fullName evidence="8">Halocyanin</fullName>
    </submittedName>
</protein>
<evidence type="ECO:0000259" key="7">
    <source>
        <dbReference type="Pfam" id="PF00127"/>
    </source>
</evidence>
<comment type="subcellular location">
    <subcellularLocation>
        <location evidence="1">Membrane</location>
    </subcellularLocation>
</comment>
<dbReference type="Pfam" id="PF00127">
    <property type="entry name" value="Copper-bind"/>
    <property type="match status" value="1"/>
</dbReference>
<dbReference type="PANTHER" id="PTHR34192">
    <property type="entry name" value="PLASTOCYANIN MAJOR ISOFORM, CHLOROPLASTIC-RELATED"/>
    <property type="match status" value="1"/>
</dbReference>
<evidence type="ECO:0000256" key="2">
    <source>
        <dbReference type="ARBA" id="ARBA00022448"/>
    </source>
</evidence>
<dbReference type="EMBL" id="QKKZ01000002">
    <property type="protein sequence ID" value="KAB7514832.1"/>
    <property type="molecule type" value="Genomic_DNA"/>
</dbReference>
<evidence type="ECO:0000256" key="6">
    <source>
        <dbReference type="ARBA" id="ARBA00023136"/>
    </source>
</evidence>
<dbReference type="PANTHER" id="PTHR34192:SF10">
    <property type="entry name" value="PLASTOCYANIN MAJOR ISOFORM, CHLOROPLASTIC-RELATED"/>
    <property type="match status" value="1"/>
</dbReference>
<keyword evidence="11" id="KW-1185">Reference proteome</keyword>
<dbReference type="Proteomes" id="UP000326865">
    <property type="component" value="Unassembled WGS sequence"/>
</dbReference>
<feature type="domain" description="Blue (type 1) copper" evidence="7">
    <location>
        <begin position="35"/>
        <end position="136"/>
    </location>
</feature>
<evidence type="ECO:0000313" key="10">
    <source>
        <dbReference type="Proteomes" id="UP000326207"/>
    </source>
</evidence>
<sequence length="136" mass="14289">MKRRTLLATVGTVATATLAGCSSGLSEDDYDIGMTANQFRPASYTASVGETVVWGNPSSRGHSVTAYEDGLPEDADFFASGGADTESAARDGFWGSSQGRLASGDLYEHTFEVAGEYPYFCVPHEDGGMVATVVVE</sequence>
<dbReference type="InterPro" id="IPR000923">
    <property type="entry name" value="BlueCu_1"/>
</dbReference>
<evidence type="ECO:0000256" key="3">
    <source>
        <dbReference type="ARBA" id="ARBA00022723"/>
    </source>
</evidence>
<evidence type="ECO:0000313" key="8">
    <source>
        <dbReference type="EMBL" id="KAB7514832.1"/>
    </source>
</evidence>
<accession>A0A5N5UKE7</accession>
<name>A0A5N5UAZ0_9EURY</name>
<evidence type="ECO:0000256" key="4">
    <source>
        <dbReference type="ARBA" id="ARBA00022982"/>
    </source>
</evidence>
<organism evidence="8 11">
    <name type="scientific">Halosegnis rubeus</name>
    <dbReference type="NCBI Taxonomy" id="2212850"/>
    <lineage>
        <taxon>Archaea</taxon>
        <taxon>Methanobacteriati</taxon>
        <taxon>Methanobacteriota</taxon>
        <taxon>Stenosarchaea group</taxon>
        <taxon>Halobacteria</taxon>
        <taxon>Halobacteriales</taxon>
        <taxon>Natronomonadaceae</taxon>
        <taxon>Halosegnis</taxon>
    </lineage>
</organism>